<proteinExistence type="predicted"/>
<accession>A0A8T0HPA0</accession>
<protein>
    <submittedName>
        <fullName evidence="1">Uncharacterized protein</fullName>
    </submittedName>
</protein>
<gene>
    <name evidence="1" type="ORF">KC19_VG111100</name>
</gene>
<sequence length="75" mass="8799">MVITHLQQSVWRLYVYNYVMLGLKSSHGRPWDNMKILAAITLQVCNFDLQVCNFDQAIPTKAYWRARLLDATVIR</sequence>
<comment type="caution">
    <text evidence="1">The sequence shown here is derived from an EMBL/GenBank/DDBJ whole genome shotgun (WGS) entry which is preliminary data.</text>
</comment>
<dbReference type="Proteomes" id="UP000822688">
    <property type="component" value="Chromosome V"/>
</dbReference>
<reference evidence="1" key="1">
    <citation type="submission" date="2020-06" db="EMBL/GenBank/DDBJ databases">
        <title>WGS assembly of Ceratodon purpureus strain R40.</title>
        <authorList>
            <person name="Carey S.B."/>
            <person name="Jenkins J."/>
            <person name="Shu S."/>
            <person name="Lovell J.T."/>
            <person name="Sreedasyam A."/>
            <person name="Maumus F."/>
            <person name="Tiley G.P."/>
            <person name="Fernandez-Pozo N."/>
            <person name="Barry K."/>
            <person name="Chen C."/>
            <person name="Wang M."/>
            <person name="Lipzen A."/>
            <person name="Daum C."/>
            <person name="Saski C.A."/>
            <person name="Payton A.C."/>
            <person name="Mcbreen J.C."/>
            <person name="Conrad R.E."/>
            <person name="Kollar L.M."/>
            <person name="Olsson S."/>
            <person name="Huttunen S."/>
            <person name="Landis J.B."/>
            <person name="Wickett N.J."/>
            <person name="Johnson M.G."/>
            <person name="Rensing S.A."/>
            <person name="Grimwood J."/>
            <person name="Schmutz J."/>
            <person name="Mcdaniel S.F."/>
        </authorList>
    </citation>
    <scope>NUCLEOTIDE SEQUENCE</scope>
    <source>
        <strain evidence="1">R40</strain>
    </source>
</reference>
<dbReference type="AlphaFoldDB" id="A0A8T0HPA0"/>
<keyword evidence="2" id="KW-1185">Reference proteome</keyword>
<name>A0A8T0HPA0_CERPU</name>
<organism evidence="1 2">
    <name type="scientific">Ceratodon purpureus</name>
    <name type="common">Fire moss</name>
    <name type="synonym">Dicranum purpureum</name>
    <dbReference type="NCBI Taxonomy" id="3225"/>
    <lineage>
        <taxon>Eukaryota</taxon>
        <taxon>Viridiplantae</taxon>
        <taxon>Streptophyta</taxon>
        <taxon>Embryophyta</taxon>
        <taxon>Bryophyta</taxon>
        <taxon>Bryophytina</taxon>
        <taxon>Bryopsida</taxon>
        <taxon>Dicranidae</taxon>
        <taxon>Pseudoditrichales</taxon>
        <taxon>Ditrichaceae</taxon>
        <taxon>Ceratodon</taxon>
    </lineage>
</organism>
<evidence type="ECO:0000313" key="2">
    <source>
        <dbReference type="Proteomes" id="UP000822688"/>
    </source>
</evidence>
<dbReference type="EMBL" id="CM026426">
    <property type="protein sequence ID" value="KAG0572621.1"/>
    <property type="molecule type" value="Genomic_DNA"/>
</dbReference>
<evidence type="ECO:0000313" key="1">
    <source>
        <dbReference type="EMBL" id="KAG0572621.1"/>
    </source>
</evidence>